<dbReference type="EMBL" id="JBHUDJ010000003">
    <property type="protein sequence ID" value="MFD1587216.1"/>
    <property type="molecule type" value="Genomic_DNA"/>
</dbReference>
<proteinExistence type="predicted"/>
<keyword evidence="3" id="KW-1185">Reference proteome</keyword>
<comment type="caution">
    <text evidence="2">The sequence shown here is derived from an EMBL/GenBank/DDBJ whole genome shotgun (WGS) entry which is preliminary data.</text>
</comment>
<dbReference type="RefSeq" id="WP_247374403.1">
    <property type="nucleotide sequence ID" value="NZ_JALLGV010000001.1"/>
</dbReference>
<gene>
    <name evidence="2" type="ORF">ACFR9U_09490</name>
</gene>
<dbReference type="AlphaFoldDB" id="A0ABD6CA33"/>
<sequence>MTGCHAEHDELAADVEGHEGVEAAWAAESFTDQVLFVEVPDDRDVPDAVIDRLAAHGLTGASEAYGIASGDDSSSAGPVGDRHQHRFVDPEASDWLAGRAGD</sequence>
<dbReference type="Proteomes" id="UP001597119">
    <property type="component" value="Unassembled WGS sequence"/>
</dbReference>
<evidence type="ECO:0000313" key="3">
    <source>
        <dbReference type="Proteomes" id="UP001597119"/>
    </source>
</evidence>
<evidence type="ECO:0000256" key="1">
    <source>
        <dbReference type="SAM" id="MobiDB-lite"/>
    </source>
</evidence>
<accession>A0ABD6CA33</accession>
<organism evidence="2 3">
    <name type="scientific">Halorientalis brevis</name>
    <dbReference type="NCBI Taxonomy" id="1126241"/>
    <lineage>
        <taxon>Archaea</taxon>
        <taxon>Methanobacteriati</taxon>
        <taxon>Methanobacteriota</taxon>
        <taxon>Stenosarchaea group</taxon>
        <taxon>Halobacteria</taxon>
        <taxon>Halobacteriales</taxon>
        <taxon>Haloarculaceae</taxon>
        <taxon>Halorientalis</taxon>
    </lineage>
</organism>
<feature type="compositionally biased region" description="Basic and acidic residues" evidence="1">
    <location>
        <begin position="80"/>
        <end position="89"/>
    </location>
</feature>
<evidence type="ECO:0000313" key="2">
    <source>
        <dbReference type="EMBL" id="MFD1587216.1"/>
    </source>
</evidence>
<protein>
    <submittedName>
        <fullName evidence="2">Uncharacterized protein</fullName>
    </submittedName>
</protein>
<feature type="region of interest" description="Disordered" evidence="1">
    <location>
        <begin position="64"/>
        <end position="102"/>
    </location>
</feature>
<feature type="compositionally biased region" description="Low complexity" evidence="1">
    <location>
        <begin position="68"/>
        <end position="77"/>
    </location>
</feature>
<reference evidence="2 3" key="1">
    <citation type="journal article" date="2019" name="Int. J. Syst. Evol. Microbiol.">
        <title>The Global Catalogue of Microorganisms (GCM) 10K type strain sequencing project: providing services to taxonomists for standard genome sequencing and annotation.</title>
        <authorList>
            <consortium name="The Broad Institute Genomics Platform"/>
            <consortium name="The Broad Institute Genome Sequencing Center for Infectious Disease"/>
            <person name="Wu L."/>
            <person name="Ma J."/>
        </authorList>
    </citation>
    <scope>NUCLEOTIDE SEQUENCE [LARGE SCALE GENOMIC DNA]</scope>
    <source>
        <strain evidence="2 3">CGMCC 1.12125</strain>
    </source>
</reference>
<name>A0ABD6CA33_9EURY</name>